<proteinExistence type="predicted"/>
<dbReference type="HOGENOM" id="CLU_1549795_0_0_1"/>
<sequence>MVTIREALLSVVGENATSIQPIVEALSGLGFNEHEEAGTAFSLLEADQAAGLNVRQLLALKFAIQAVAAGLAKERGWGLHAFIIGLEDLDDEEKKLCYDALDKEGFGAPKKRRAFFALDDAELRDVGISPAAVRKVLRLAMGRAESAVAGSLTAAAGEHLSTRLLGGDWHAVG</sequence>
<organism evidence="1 2">
    <name type="scientific">Chlamydomonas reinhardtii</name>
    <name type="common">Chlamydomonas smithii</name>
    <dbReference type="NCBI Taxonomy" id="3055"/>
    <lineage>
        <taxon>Eukaryota</taxon>
        <taxon>Viridiplantae</taxon>
        <taxon>Chlorophyta</taxon>
        <taxon>core chlorophytes</taxon>
        <taxon>Chlorophyceae</taxon>
        <taxon>CS clade</taxon>
        <taxon>Chlamydomonadales</taxon>
        <taxon>Chlamydomonadaceae</taxon>
        <taxon>Chlamydomonas</taxon>
    </lineage>
</organism>
<reference evidence="1" key="2">
    <citation type="submission" date="2017-07" db="EMBL/GenBank/DDBJ databases">
        <title>WGS assembly of Chlamydomonas reinhardtii.</title>
        <authorList>
            <consortium name="Chlamydomonas Annotation Team"/>
            <consortium name="JGI Annotation Team"/>
            <person name="Merchant S.S."/>
            <person name="Prochnik S.E."/>
            <person name="Vallon O."/>
            <person name="Harris E.H."/>
            <person name="Karpowicz S.J."/>
            <person name="Witman G.B."/>
            <person name="Terry A."/>
            <person name="Salamov A."/>
            <person name="Fritz-Laylin L.K."/>
            <person name="Marechal-Drouard L."/>
            <person name="Marshall W.F."/>
            <person name="Qu L.H."/>
            <person name="Nelson D.R."/>
            <person name="Sanderfoot A.A."/>
            <person name="Spalding M.H."/>
            <person name="Kapitonov V.V."/>
            <person name="Ren Q."/>
            <person name="Ferris P."/>
            <person name="Lindquist E."/>
            <person name="Shapiro H."/>
            <person name="Lucas S.M."/>
            <person name="Grimwood J."/>
            <person name="Schmutz J."/>
            <person name="Grigoriev I.V."/>
            <person name="Rokhsar D.S."/>
        </authorList>
    </citation>
    <scope>NUCLEOTIDE SEQUENCE</scope>
    <source>
        <strain evidence="1">CC-503 cw92 mt+</strain>
    </source>
</reference>
<dbReference type="Proteomes" id="UP000006906">
    <property type="component" value="Chromosome 2"/>
</dbReference>
<dbReference type="KEGG" id="cre:CHLRE_02g078226v5"/>
<dbReference type="RefSeq" id="XP_001701865.1">
    <property type="nucleotide sequence ID" value="XM_001701813.2"/>
</dbReference>
<reference evidence="1 2" key="1">
    <citation type="journal article" date="2007" name="Science">
        <title>The Chlamydomonas genome reveals the evolution of key animal and plant functions.</title>
        <authorList>
            <person name="Merchant S.S."/>
            <person name="Prochnik S.E."/>
            <person name="Vallon O."/>
            <person name="Harris E.H."/>
            <person name="Karpowicz S.J."/>
            <person name="Witman G.B."/>
            <person name="Terry A."/>
            <person name="Salamov A."/>
            <person name="Fritz-Laylin L.K."/>
            <person name="Marechal-Drouard L."/>
            <person name="Marshall W.F."/>
            <person name="Qu L.H."/>
            <person name="Nelson D.R."/>
            <person name="Sanderfoot A.A."/>
            <person name="Spalding M.H."/>
            <person name="Kapitonov V.V."/>
            <person name="Ren Q."/>
            <person name="Ferris P."/>
            <person name="Lindquist E."/>
            <person name="Shapiro H."/>
            <person name="Lucas S.M."/>
            <person name="Grimwood J."/>
            <person name="Schmutz J."/>
            <person name="Cardol P."/>
            <person name="Cerutti H."/>
            <person name="Chanfreau G."/>
            <person name="Chen C.L."/>
            <person name="Cognat V."/>
            <person name="Croft M.T."/>
            <person name="Dent R."/>
            <person name="Dutcher S."/>
            <person name="Fernandez E."/>
            <person name="Fukuzawa H."/>
            <person name="Gonzalez-Ballester D."/>
            <person name="Gonzalez-Halphen D."/>
            <person name="Hallmann A."/>
            <person name="Hanikenne M."/>
            <person name="Hippler M."/>
            <person name="Inwood W."/>
            <person name="Jabbari K."/>
            <person name="Kalanon M."/>
            <person name="Kuras R."/>
            <person name="Lefebvre P.A."/>
            <person name="Lemaire S.D."/>
            <person name="Lobanov A.V."/>
            <person name="Lohr M."/>
            <person name="Manuell A."/>
            <person name="Meier I."/>
            <person name="Mets L."/>
            <person name="Mittag M."/>
            <person name="Mittelmeier T."/>
            <person name="Moroney J.V."/>
            <person name="Moseley J."/>
            <person name="Napoli C."/>
            <person name="Nedelcu A.M."/>
            <person name="Niyogi K."/>
            <person name="Novoselov S.V."/>
            <person name="Paulsen I.T."/>
            <person name="Pazour G."/>
            <person name="Purton S."/>
            <person name="Ral J.P."/>
            <person name="Riano-Pachon D.M."/>
            <person name="Riekhof W."/>
            <person name="Rymarquis L."/>
            <person name="Schroda M."/>
            <person name="Stern D."/>
            <person name="Umen J."/>
            <person name="Willows R."/>
            <person name="Wilson N."/>
            <person name="Zimmer S.L."/>
            <person name="Allmer J."/>
            <person name="Balk J."/>
            <person name="Bisova K."/>
            <person name="Chen C.J."/>
            <person name="Elias M."/>
            <person name="Gendler K."/>
            <person name="Hauser C."/>
            <person name="Lamb M.R."/>
            <person name="Ledford H."/>
            <person name="Long J.C."/>
            <person name="Minagawa J."/>
            <person name="Page M.D."/>
            <person name="Pan J."/>
            <person name="Pootakham W."/>
            <person name="Roje S."/>
            <person name="Rose A."/>
            <person name="Stahlberg E."/>
            <person name="Terauchi A.M."/>
            <person name="Yang P."/>
            <person name="Ball S."/>
            <person name="Bowler C."/>
            <person name="Dieckmann C.L."/>
            <person name="Gladyshev V.N."/>
            <person name="Green P."/>
            <person name="Jorgensen R."/>
            <person name="Mayfield S."/>
            <person name="Mueller-Roeber B."/>
            <person name="Rajamani S."/>
            <person name="Sayre R.T."/>
            <person name="Brokstein P."/>
            <person name="Dubchak I."/>
            <person name="Goodstein D."/>
            <person name="Hornick L."/>
            <person name="Huang Y.W."/>
            <person name="Jhaveri J."/>
            <person name="Luo Y."/>
            <person name="Martinez D."/>
            <person name="Ngau W.C."/>
            <person name="Otillar B."/>
            <person name="Poliakov A."/>
            <person name="Porter A."/>
            <person name="Szajkowski L."/>
            <person name="Werner G."/>
            <person name="Zhou K."/>
            <person name="Grigoriev I.V."/>
            <person name="Rokhsar D.S."/>
            <person name="Grossman A.R."/>
        </authorList>
    </citation>
    <scope>NUCLEOTIDE SEQUENCE [LARGE SCALE GENOMIC DNA]</scope>
    <source>
        <strain evidence="2">CC-503</strain>
        <strain evidence="1">CC-503 cw92 mt+</strain>
    </source>
</reference>
<dbReference type="PaxDb" id="3055-EDP06840"/>
<dbReference type="RefSeq" id="XP_042926819.1">
    <property type="nucleotide sequence ID" value="XM_043059188.1"/>
</dbReference>
<dbReference type="GeneID" id="5727249"/>
<dbReference type="OrthoDB" id="550117at2759"/>
<dbReference type="EMBL" id="CM008963">
    <property type="protein sequence ID" value="PNW86232.1"/>
    <property type="molecule type" value="Genomic_DNA"/>
</dbReference>
<keyword evidence="2" id="KW-1185">Reference proteome</keyword>
<dbReference type="Gramene" id="PNW86231">
    <property type="protein sequence ID" value="PNW86231"/>
    <property type="gene ID" value="CHLRE_02g078226v5"/>
</dbReference>
<gene>
    <name evidence="1" type="ORF">CHLRE_02g078226v5</name>
</gene>
<dbReference type="AlphaFoldDB" id="A8IAD4"/>
<dbReference type="Gramene" id="PNW86232">
    <property type="protein sequence ID" value="PNW86232"/>
    <property type="gene ID" value="CHLRE_02g078226v5"/>
</dbReference>
<evidence type="ECO:0000313" key="2">
    <source>
        <dbReference type="Proteomes" id="UP000006906"/>
    </source>
</evidence>
<dbReference type="EMBL" id="CM008963">
    <property type="protein sequence ID" value="PNW86231.1"/>
    <property type="molecule type" value="Genomic_DNA"/>
</dbReference>
<evidence type="ECO:0000313" key="1">
    <source>
        <dbReference type="EMBL" id="PNW86232.1"/>
    </source>
</evidence>
<protein>
    <submittedName>
        <fullName evidence="1">Uncharacterized protein</fullName>
    </submittedName>
</protein>
<name>A8IAD4_CHLRE</name>
<accession>A8IAD4</accession>